<reference evidence="7" key="1">
    <citation type="submission" date="2016-09" db="EMBL/GenBank/DDBJ databases">
        <authorList>
            <person name="Varghese N."/>
            <person name="Submissions S."/>
        </authorList>
    </citation>
    <scope>NUCLEOTIDE SEQUENCE [LARGE SCALE GENOMIC DNA]</scope>
    <source>
        <strain evidence="7">JS23</strain>
    </source>
</reference>
<keyword evidence="3" id="KW-0813">Transport</keyword>
<dbReference type="GO" id="GO:0043190">
    <property type="term" value="C:ATP-binding cassette (ABC) transporter complex"/>
    <property type="evidence" value="ECO:0007669"/>
    <property type="project" value="InterPro"/>
</dbReference>
<sequence>MAHASRSLHGDHVFAARHPRSLAVSGRTDAFDRPRALARRRPCSSEGDAEIDELRARAGAHGNAAIDECLAGRIGRRELLRYLAAIGVGGLALPRAALARSAQAGQSTQRGQAGATIRVAALTPTGAVDPVRLSDPAGIGIVCQSAEYLIDDDGDTLTLRPSLAVSWQSDADGRTWTFRLRDGVRFHDGRALDAADVVATFDRLTDPAVGSAGLSVLKGVLSKGGARRADRLTVVFHLDAPNGNFPYYVSSDNFNAAIVPADYRGDFEKRSTGTGPFRLERFTPMVGASFVRNHDYWGGAVLPERVEFRFYADQQSQLLALRGGDADLMVDFTPLNARSMLQDRQFRVSRVRSSAHRQLHMRCDRGPFADARVRRALALSIDRGAIVDGFFLGRASAGADHPFAPVFPSTPPASPQRGQRIDEARRLLAEAGFPNGFSSTLTTETYMELPDYAVLLQSAARSIGIDLRLRVESQAAYYGTAAFGQSDWLDAPVGLTDYGHRGVPNIFLEAPLTSNGAWNAAHFRDGGYDKLVKSYAAALQLADQRRIASQIVDRLQRETPVIIGYFYDGLALSRRSLQGFAFTAISQIWLAHASFS</sequence>
<dbReference type="CDD" id="cd08503">
    <property type="entry name" value="PBP2_NikA_DppA_OppA_like_17"/>
    <property type="match status" value="1"/>
</dbReference>
<dbReference type="PANTHER" id="PTHR30290">
    <property type="entry name" value="PERIPLASMIC BINDING COMPONENT OF ABC TRANSPORTER"/>
    <property type="match status" value="1"/>
</dbReference>
<dbReference type="InterPro" id="IPR030678">
    <property type="entry name" value="Peptide/Ni-bd"/>
</dbReference>
<comment type="similarity">
    <text evidence="2">Belongs to the bacterial solute-binding protein 5 family.</text>
</comment>
<dbReference type="Pfam" id="PF00496">
    <property type="entry name" value="SBP_bac_5"/>
    <property type="match status" value="1"/>
</dbReference>
<dbReference type="GO" id="GO:0015833">
    <property type="term" value="P:peptide transport"/>
    <property type="evidence" value="ECO:0007669"/>
    <property type="project" value="TreeGrafter"/>
</dbReference>
<dbReference type="EMBL" id="FNLO01000008">
    <property type="protein sequence ID" value="SDV49390.1"/>
    <property type="molecule type" value="Genomic_DNA"/>
</dbReference>
<dbReference type="STRING" id="1770053.SAMN05216551_10837"/>
<keyword evidence="4" id="KW-0732">Signal</keyword>
<dbReference type="Gene3D" id="3.10.105.10">
    <property type="entry name" value="Dipeptide-binding Protein, Domain 3"/>
    <property type="match status" value="1"/>
</dbReference>
<organism evidence="6 7">
    <name type="scientific">Chitinasiproducens palmae</name>
    <dbReference type="NCBI Taxonomy" id="1770053"/>
    <lineage>
        <taxon>Bacteria</taxon>
        <taxon>Pseudomonadati</taxon>
        <taxon>Pseudomonadota</taxon>
        <taxon>Betaproteobacteria</taxon>
        <taxon>Burkholderiales</taxon>
        <taxon>Burkholderiaceae</taxon>
        <taxon>Chitinasiproducens</taxon>
    </lineage>
</organism>
<dbReference type="AlphaFoldDB" id="A0A1H2PT38"/>
<evidence type="ECO:0000259" key="5">
    <source>
        <dbReference type="Pfam" id="PF00496"/>
    </source>
</evidence>
<evidence type="ECO:0000256" key="3">
    <source>
        <dbReference type="ARBA" id="ARBA00022448"/>
    </source>
</evidence>
<accession>A0A1H2PT38</accession>
<evidence type="ECO:0000313" key="7">
    <source>
        <dbReference type="Proteomes" id="UP000243719"/>
    </source>
</evidence>
<proteinExistence type="inferred from homology"/>
<feature type="domain" description="Solute-binding protein family 5" evidence="5">
    <location>
        <begin position="159"/>
        <end position="479"/>
    </location>
</feature>
<keyword evidence="7" id="KW-1185">Reference proteome</keyword>
<dbReference type="Proteomes" id="UP000243719">
    <property type="component" value="Unassembled WGS sequence"/>
</dbReference>
<evidence type="ECO:0000256" key="2">
    <source>
        <dbReference type="ARBA" id="ARBA00005695"/>
    </source>
</evidence>
<gene>
    <name evidence="6" type="ORF">SAMN05216551_10837</name>
</gene>
<dbReference type="PIRSF" id="PIRSF002741">
    <property type="entry name" value="MppA"/>
    <property type="match status" value="1"/>
</dbReference>
<dbReference type="InterPro" id="IPR000914">
    <property type="entry name" value="SBP_5_dom"/>
</dbReference>
<dbReference type="Gene3D" id="3.40.190.10">
    <property type="entry name" value="Periplasmic binding protein-like II"/>
    <property type="match status" value="1"/>
</dbReference>
<evidence type="ECO:0000256" key="4">
    <source>
        <dbReference type="ARBA" id="ARBA00022729"/>
    </source>
</evidence>
<protein>
    <submittedName>
        <fullName evidence="6">Peptide/nickel transport system substrate-binding protein</fullName>
    </submittedName>
</protein>
<dbReference type="GO" id="GO:1904680">
    <property type="term" value="F:peptide transmembrane transporter activity"/>
    <property type="evidence" value="ECO:0007669"/>
    <property type="project" value="TreeGrafter"/>
</dbReference>
<comment type="subcellular location">
    <subcellularLocation>
        <location evidence="1">Cell envelope</location>
    </subcellularLocation>
</comment>
<dbReference type="SUPFAM" id="SSF53850">
    <property type="entry name" value="Periplasmic binding protein-like II"/>
    <property type="match status" value="1"/>
</dbReference>
<evidence type="ECO:0000256" key="1">
    <source>
        <dbReference type="ARBA" id="ARBA00004196"/>
    </source>
</evidence>
<evidence type="ECO:0000313" key="6">
    <source>
        <dbReference type="EMBL" id="SDV49390.1"/>
    </source>
</evidence>
<dbReference type="GO" id="GO:0030288">
    <property type="term" value="C:outer membrane-bounded periplasmic space"/>
    <property type="evidence" value="ECO:0007669"/>
    <property type="project" value="UniProtKB-ARBA"/>
</dbReference>
<dbReference type="PANTHER" id="PTHR30290:SF10">
    <property type="entry name" value="PERIPLASMIC OLIGOPEPTIDE-BINDING PROTEIN-RELATED"/>
    <property type="match status" value="1"/>
</dbReference>
<name>A0A1H2PT38_9BURK</name>
<dbReference type="InterPro" id="IPR039424">
    <property type="entry name" value="SBP_5"/>
</dbReference>